<reference evidence="3 4" key="1">
    <citation type="submission" date="2024-03" db="EMBL/GenBank/DDBJ databases">
        <title>Aureococcus anophagefferens CCMP1851 and Kratosvirus quantuckense: Draft genome of a second virus-susceptible host strain in the model system.</title>
        <authorList>
            <person name="Chase E."/>
            <person name="Truchon A.R."/>
            <person name="Schepens W."/>
            <person name="Wilhelm S.W."/>
        </authorList>
    </citation>
    <scope>NUCLEOTIDE SEQUENCE [LARGE SCALE GENOMIC DNA]</scope>
    <source>
        <strain evidence="3 4">CCMP1851</strain>
    </source>
</reference>
<evidence type="ECO:0000313" key="3">
    <source>
        <dbReference type="EMBL" id="KAK7248157.1"/>
    </source>
</evidence>
<evidence type="ECO:0000313" key="4">
    <source>
        <dbReference type="Proteomes" id="UP001363151"/>
    </source>
</evidence>
<comment type="caution">
    <text evidence="3">The sequence shown here is derived from an EMBL/GenBank/DDBJ whole genome shotgun (WGS) entry which is preliminary data.</text>
</comment>
<dbReference type="Proteomes" id="UP001363151">
    <property type="component" value="Unassembled WGS sequence"/>
</dbReference>
<dbReference type="InterPro" id="IPR051130">
    <property type="entry name" value="Mito_struct-func_regulator"/>
</dbReference>
<feature type="domain" description="ABC1 atypical kinase-like" evidence="2">
    <location>
        <begin position="205"/>
        <end position="341"/>
    </location>
</feature>
<feature type="compositionally biased region" description="Basic and acidic residues" evidence="1">
    <location>
        <begin position="634"/>
        <end position="649"/>
    </location>
</feature>
<feature type="compositionally biased region" description="Basic residues" evidence="1">
    <location>
        <begin position="668"/>
        <end position="679"/>
    </location>
</feature>
<gene>
    <name evidence="3" type="ORF">SO694_00080181</name>
</gene>
<evidence type="ECO:0000256" key="1">
    <source>
        <dbReference type="SAM" id="MobiDB-lite"/>
    </source>
</evidence>
<feature type="region of interest" description="Disordered" evidence="1">
    <location>
        <begin position="634"/>
        <end position="701"/>
    </location>
</feature>
<feature type="region of interest" description="Disordered" evidence="1">
    <location>
        <begin position="370"/>
        <end position="393"/>
    </location>
</feature>
<feature type="domain" description="ABC1 atypical kinase-like" evidence="2">
    <location>
        <begin position="448"/>
        <end position="525"/>
    </location>
</feature>
<accession>A0ABR1G4A9</accession>
<dbReference type="InterPro" id="IPR011009">
    <property type="entry name" value="Kinase-like_dom_sf"/>
</dbReference>
<dbReference type="Pfam" id="PF03109">
    <property type="entry name" value="ABC1"/>
    <property type="match status" value="2"/>
</dbReference>
<feature type="compositionally biased region" description="Acidic residues" evidence="1">
    <location>
        <begin position="376"/>
        <end position="387"/>
    </location>
</feature>
<evidence type="ECO:0000259" key="2">
    <source>
        <dbReference type="Pfam" id="PF03109"/>
    </source>
</evidence>
<dbReference type="EMBL" id="JBBJCI010000120">
    <property type="protein sequence ID" value="KAK7248157.1"/>
    <property type="molecule type" value="Genomic_DNA"/>
</dbReference>
<keyword evidence="4" id="KW-1185">Reference proteome</keyword>
<organism evidence="3 4">
    <name type="scientific">Aureococcus anophagefferens</name>
    <name type="common">Harmful bloom alga</name>
    <dbReference type="NCBI Taxonomy" id="44056"/>
    <lineage>
        <taxon>Eukaryota</taxon>
        <taxon>Sar</taxon>
        <taxon>Stramenopiles</taxon>
        <taxon>Ochrophyta</taxon>
        <taxon>Pelagophyceae</taxon>
        <taxon>Pelagomonadales</taxon>
        <taxon>Pelagomonadaceae</taxon>
        <taxon>Aureococcus</taxon>
    </lineage>
</organism>
<protein>
    <recommendedName>
        <fullName evidence="2">ABC1 atypical kinase-like domain-containing protein</fullName>
    </recommendedName>
</protein>
<dbReference type="PANTHER" id="PTHR43173">
    <property type="entry name" value="ABC1 FAMILY PROTEIN"/>
    <property type="match status" value="1"/>
</dbReference>
<dbReference type="SUPFAM" id="SSF56112">
    <property type="entry name" value="Protein kinase-like (PK-like)"/>
    <property type="match status" value="1"/>
</dbReference>
<feature type="compositionally biased region" description="Basic and acidic residues" evidence="1">
    <location>
        <begin position="682"/>
        <end position="701"/>
    </location>
</feature>
<dbReference type="InterPro" id="IPR004147">
    <property type="entry name" value="ABC1_dom"/>
</dbReference>
<name>A0ABR1G4A9_AURAN</name>
<proteinExistence type="predicted"/>
<sequence>MGGGEKKREVGGGEKKRSGTYDFFVGLRRSAFFWRLAAPLVIDYARFLTKINALDTQLEKELEKAQHGGGDEGLEADVKSLRGRMRAGFRRGPGAAADGRRVGREWTRAINEVRAKASHRLAEKWAPHLRDSFVKLGGLYIKVGQHLPAFPMTPLPYVDALAPLKDGVAPRGRDVIEPLILKNLSNGTKATSLAALGIKRVEWSKCLGAASVGQVHEAILADGRKAAIKVQYPEVRRNFKTDVACFTRVLRLVARTQGFVIEKKWIDEATQTFTRELDFADEAKNLRDLRAAVEAWPERARARAGRCLVPAPIENLVAGGVLVMELVPGRPLAACVREEREAIAAVVGCSPDDLERTFRDAQRKVIDEIRSGLDDGRDDDGASDGDEAAAPPPAAGALRRLADWLAYAADRGGDFLPLLKAFLAMQRVRLAAKIRRWSPWSASSPAAAAAFDARLVVDRLVYAVGRCILLDGIFSADPHPGNVLVRENNELGLIDMGCVYRLADGERRDVALALLAIGAGDADALGTLYARITGLELRTFDARARVYAAVAVFALSHFDFSPVFPGEPLIKTLQRPEFKPKRAIQCQWLPLVQRCTEILRGDCLELGIRIRLCDAWRDLALECLATTTDGDDAHRTWPGGRDKRSELYRGDNPSVPAGLGGDAAPRAKPWRPWRRRRATRAAVDEEVKEEDPHHIEEKVLF</sequence>
<dbReference type="PANTHER" id="PTHR43173:SF34">
    <property type="entry name" value="ABC1 ATYPICAL KINASE-LIKE DOMAIN-CONTAINING PROTEIN"/>
    <property type="match status" value="1"/>
</dbReference>